<dbReference type="Pfam" id="PF07731">
    <property type="entry name" value="Cu-oxidase_2"/>
    <property type="match status" value="1"/>
</dbReference>
<evidence type="ECO:0008006" key="5">
    <source>
        <dbReference type="Google" id="ProtNLM"/>
    </source>
</evidence>
<accession>A0A7S4UEV3</accession>
<dbReference type="SUPFAM" id="SSF49503">
    <property type="entry name" value="Cupredoxins"/>
    <property type="match status" value="3"/>
</dbReference>
<dbReference type="InterPro" id="IPR045087">
    <property type="entry name" value="Cu-oxidase_fam"/>
</dbReference>
<feature type="domain" description="Plastocyanin-like" evidence="3">
    <location>
        <begin position="113"/>
        <end position="179"/>
    </location>
</feature>
<dbReference type="CDD" id="cd13844">
    <property type="entry name" value="CuRO_1_BOD_CotA_like"/>
    <property type="match status" value="1"/>
</dbReference>
<dbReference type="Pfam" id="PF07732">
    <property type="entry name" value="Cu-oxidase_3"/>
    <property type="match status" value="1"/>
</dbReference>
<evidence type="ECO:0000259" key="2">
    <source>
        <dbReference type="Pfam" id="PF07731"/>
    </source>
</evidence>
<name>A0A7S4UEV3_9EUKA</name>
<organism evidence="4">
    <name type="scientific">Paramoeba aestuarina</name>
    <dbReference type="NCBI Taxonomy" id="180227"/>
    <lineage>
        <taxon>Eukaryota</taxon>
        <taxon>Amoebozoa</taxon>
        <taxon>Discosea</taxon>
        <taxon>Flabellinia</taxon>
        <taxon>Dactylopodida</taxon>
        <taxon>Paramoebidae</taxon>
        <taxon>Paramoeba</taxon>
    </lineage>
</organism>
<reference evidence="4" key="1">
    <citation type="submission" date="2021-01" db="EMBL/GenBank/DDBJ databases">
        <authorList>
            <person name="Corre E."/>
            <person name="Pelletier E."/>
            <person name="Niang G."/>
            <person name="Scheremetjew M."/>
            <person name="Finn R."/>
            <person name="Kale V."/>
            <person name="Holt S."/>
            <person name="Cochrane G."/>
            <person name="Meng A."/>
            <person name="Brown T."/>
            <person name="Cohen L."/>
        </authorList>
    </citation>
    <scope>NUCLEOTIDE SEQUENCE</scope>
    <source>
        <strain evidence="4">SoJaBio B1-5/56/2</strain>
    </source>
</reference>
<dbReference type="Gene3D" id="2.60.40.420">
    <property type="entry name" value="Cupredoxins - blue copper proteins"/>
    <property type="match status" value="3"/>
</dbReference>
<protein>
    <recommendedName>
        <fullName evidence="5">Bilirubin oxidase</fullName>
    </recommendedName>
</protein>
<dbReference type="GO" id="GO:0005507">
    <property type="term" value="F:copper ion binding"/>
    <property type="evidence" value="ECO:0007669"/>
    <property type="project" value="InterPro"/>
</dbReference>
<proteinExistence type="inferred from homology"/>
<dbReference type="CDD" id="cd13868">
    <property type="entry name" value="CuRO_2_CotA_like"/>
    <property type="match status" value="1"/>
</dbReference>
<dbReference type="InterPro" id="IPR011706">
    <property type="entry name" value="Cu-oxidase_C"/>
</dbReference>
<dbReference type="PANTHER" id="PTHR48267">
    <property type="entry name" value="CUPREDOXIN SUPERFAMILY PROTEIN"/>
    <property type="match status" value="1"/>
</dbReference>
<dbReference type="GO" id="GO:0016491">
    <property type="term" value="F:oxidoreductase activity"/>
    <property type="evidence" value="ECO:0007669"/>
    <property type="project" value="InterPro"/>
</dbReference>
<evidence type="ECO:0000259" key="3">
    <source>
        <dbReference type="Pfam" id="PF07732"/>
    </source>
</evidence>
<sequence length="533" mass="60268">MECPYLDPTSVEKYVQDLPSLPSPVASGNVVYQGKNMTHYELIMAPTQHTFHPSLGPATVYSFNGSTPGPLFDVMKNQDILVSWINHLGTEHILPVDTSLLETNQLDIGVFAVTHLHGSHSLTEYDGLPDDYVRNGQVYEGYYDNSMNSTMIWYHDHALGITRLNAYAGLAGGYIIRDELELSLNLPSGEYEIPLILQDRALCEDGSLFYPTSPDDPYMQNASVKLPGKFHKSRYSRAQDGAPFPSVVPEFFGNVIDVNGALWPKKEVERKPYRFRTLVATNARTFILKLEDEKGNVYPFTLIGSDGGLLPKPLQLTELRLMGAERADILIDFSIFQDGTELYLKNYGPDSPWQSDPSIAPADPDTTGNVLKFIVSDSDKVSLDLDWSSVPGQPDYCNQNIPPENVITVNLYENYDEWGRNWLELDNLTYMDPNPYQVPINQVVMWEFINHSEDAHPIHLHQIEFVVCGREDRETGQKYAPFKRETGLKDTAECPPNYITRVAVPFDLPGEYVVHCHMLEHEDYTMMRPFVVS</sequence>
<feature type="domain" description="Plastocyanin-like" evidence="2">
    <location>
        <begin position="411"/>
        <end position="533"/>
    </location>
</feature>
<dbReference type="AlphaFoldDB" id="A0A7S4UEV3"/>
<evidence type="ECO:0000313" key="4">
    <source>
        <dbReference type="EMBL" id="CAE2326856.1"/>
    </source>
</evidence>
<dbReference type="InterPro" id="IPR008972">
    <property type="entry name" value="Cupredoxin"/>
</dbReference>
<dbReference type="EMBL" id="HBKR01031125">
    <property type="protein sequence ID" value="CAE2326856.1"/>
    <property type="molecule type" value="Transcribed_RNA"/>
</dbReference>
<gene>
    <name evidence="4" type="ORF">NAES01612_LOCUS20438</name>
</gene>
<dbReference type="InterPro" id="IPR011707">
    <property type="entry name" value="Cu-oxidase-like_N"/>
</dbReference>
<dbReference type="PANTHER" id="PTHR48267:SF1">
    <property type="entry name" value="BILIRUBIN OXIDASE"/>
    <property type="match status" value="1"/>
</dbReference>
<evidence type="ECO:0000256" key="1">
    <source>
        <dbReference type="ARBA" id="ARBA00010609"/>
    </source>
</evidence>
<comment type="similarity">
    <text evidence="1">Belongs to the multicopper oxidase family.</text>
</comment>